<dbReference type="AlphaFoldDB" id="A0A316YS65"/>
<feature type="domain" description="RING-type" evidence="10">
    <location>
        <begin position="263"/>
        <end position="313"/>
    </location>
</feature>
<evidence type="ECO:0000313" key="12">
    <source>
        <dbReference type="Proteomes" id="UP000245768"/>
    </source>
</evidence>
<keyword evidence="8" id="KW-0175">Coiled coil</keyword>
<organism evidence="11 12">
    <name type="scientific">Acaromyces ingoldii</name>
    <dbReference type="NCBI Taxonomy" id="215250"/>
    <lineage>
        <taxon>Eukaryota</taxon>
        <taxon>Fungi</taxon>
        <taxon>Dikarya</taxon>
        <taxon>Basidiomycota</taxon>
        <taxon>Ustilaginomycotina</taxon>
        <taxon>Exobasidiomycetes</taxon>
        <taxon>Exobasidiales</taxon>
        <taxon>Cryptobasidiaceae</taxon>
        <taxon>Acaromyces</taxon>
    </lineage>
</organism>
<dbReference type="SUPFAM" id="SSF57850">
    <property type="entry name" value="RING/U-box"/>
    <property type="match status" value="2"/>
</dbReference>
<dbReference type="RefSeq" id="XP_025379435.1">
    <property type="nucleotide sequence ID" value="XM_025521319.1"/>
</dbReference>
<evidence type="ECO:0000313" key="11">
    <source>
        <dbReference type="EMBL" id="PWN92237.1"/>
    </source>
</evidence>
<evidence type="ECO:0000256" key="5">
    <source>
        <dbReference type="ARBA" id="ARBA00022833"/>
    </source>
</evidence>
<evidence type="ECO:0000256" key="3">
    <source>
        <dbReference type="ARBA" id="ARBA00022723"/>
    </source>
</evidence>
<proteinExistence type="inferred from homology"/>
<comment type="similarity">
    <text evidence="2">Belongs to the NOSIP family.</text>
</comment>
<evidence type="ECO:0000256" key="1">
    <source>
        <dbReference type="ARBA" id="ARBA00004123"/>
    </source>
</evidence>
<dbReference type="GO" id="GO:0005634">
    <property type="term" value="C:nucleus"/>
    <property type="evidence" value="ECO:0007669"/>
    <property type="project" value="UniProtKB-SubCell"/>
</dbReference>
<dbReference type="InterPro" id="IPR031790">
    <property type="entry name" value="Znf-NOSIP"/>
</dbReference>
<dbReference type="PROSITE" id="PS50089">
    <property type="entry name" value="ZF_RING_2"/>
    <property type="match status" value="1"/>
</dbReference>
<dbReference type="InterPro" id="IPR027370">
    <property type="entry name" value="Znf-RING_euk"/>
</dbReference>
<evidence type="ECO:0000256" key="4">
    <source>
        <dbReference type="ARBA" id="ARBA00022771"/>
    </source>
</evidence>
<dbReference type="PANTHER" id="PTHR13063">
    <property type="entry name" value="ENOS INTERACTING PROTEIN"/>
    <property type="match status" value="1"/>
</dbReference>
<dbReference type="GeneID" id="37043235"/>
<feature type="compositionally biased region" description="Basic and acidic residues" evidence="9">
    <location>
        <begin position="121"/>
        <end position="130"/>
    </location>
</feature>
<gene>
    <name evidence="11" type="ORF">FA10DRAFT_266033</name>
</gene>
<keyword evidence="6" id="KW-0539">Nucleus</keyword>
<evidence type="ECO:0000259" key="10">
    <source>
        <dbReference type="PROSITE" id="PS50089"/>
    </source>
</evidence>
<evidence type="ECO:0000256" key="2">
    <source>
        <dbReference type="ARBA" id="ARBA00008126"/>
    </source>
</evidence>
<dbReference type="InterPro" id="IPR001841">
    <property type="entry name" value="Znf_RING"/>
</dbReference>
<comment type="subcellular location">
    <subcellularLocation>
        <location evidence="1">Nucleus</location>
    </subcellularLocation>
</comment>
<keyword evidence="12" id="KW-1185">Reference proteome</keyword>
<keyword evidence="5" id="KW-0862">Zinc</keyword>
<dbReference type="Pfam" id="PF13445">
    <property type="entry name" value="zf-RING_UBOX"/>
    <property type="match status" value="1"/>
</dbReference>
<dbReference type="STRING" id="215250.A0A316YS65"/>
<protein>
    <recommendedName>
        <fullName evidence="10">RING-type domain-containing protein</fullName>
    </recommendedName>
</protein>
<dbReference type="GO" id="GO:0061630">
    <property type="term" value="F:ubiquitin protein ligase activity"/>
    <property type="evidence" value="ECO:0007669"/>
    <property type="project" value="InterPro"/>
</dbReference>
<name>A0A316YS65_9BASI</name>
<accession>A0A316YS65</accession>
<dbReference type="Proteomes" id="UP000245768">
    <property type="component" value="Unassembled WGS sequence"/>
</dbReference>
<dbReference type="InterPro" id="IPR016818">
    <property type="entry name" value="NOSIP"/>
</dbReference>
<dbReference type="PANTHER" id="PTHR13063:SF10">
    <property type="entry name" value="NITRIC OXIDE SYNTHASE-INTERACTING PROTEIN"/>
    <property type="match status" value="1"/>
</dbReference>
<keyword evidence="3" id="KW-0479">Metal-binding</keyword>
<feature type="region of interest" description="Disordered" evidence="9">
    <location>
        <begin position="114"/>
        <end position="162"/>
    </location>
</feature>
<dbReference type="InterPro" id="IPR017907">
    <property type="entry name" value="Znf_RING_CS"/>
</dbReference>
<dbReference type="EMBL" id="KZ819635">
    <property type="protein sequence ID" value="PWN92237.1"/>
    <property type="molecule type" value="Genomic_DNA"/>
</dbReference>
<keyword evidence="4 7" id="KW-0863">Zinc-finger</keyword>
<dbReference type="Gene3D" id="3.30.40.10">
    <property type="entry name" value="Zinc/RING finger domain, C3HC4 (zinc finger)"/>
    <property type="match status" value="2"/>
</dbReference>
<reference evidence="11 12" key="1">
    <citation type="journal article" date="2018" name="Mol. Biol. Evol.">
        <title>Broad Genomic Sampling Reveals a Smut Pathogenic Ancestry of the Fungal Clade Ustilaginomycotina.</title>
        <authorList>
            <person name="Kijpornyongpan T."/>
            <person name="Mondo S.J."/>
            <person name="Barry K."/>
            <person name="Sandor L."/>
            <person name="Lee J."/>
            <person name="Lipzen A."/>
            <person name="Pangilinan J."/>
            <person name="LaButti K."/>
            <person name="Hainaut M."/>
            <person name="Henrissat B."/>
            <person name="Grigoriev I.V."/>
            <person name="Spatafora J.W."/>
            <person name="Aime M.C."/>
        </authorList>
    </citation>
    <scope>NUCLEOTIDE SEQUENCE [LARGE SCALE GENOMIC DNA]</scope>
    <source>
        <strain evidence="11 12">MCA 4198</strain>
    </source>
</reference>
<evidence type="ECO:0000256" key="8">
    <source>
        <dbReference type="SAM" id="Coils"/>
    </source>
</evidence>
<dbReference type="OrthoDB" id="116827at2759"/>
<evidence type="ECO:0000256" key="7">
    <source>
        <dbReference type="PROSITE-ProRule" id="PRU00175"/>
    </source>
</evidence>
<feature type="coiled-coil region" evidence="8">
    <location>
        <begin position="72"/>
        <end position="111"/>
    </location>
</feature>
<dbReference type="InParanoid" id="A0A316YS65"/>
<evidence type="ECO:0000256" key="6">
    <source>
        <dbReference type="ARBA" id="ARBA00023242"/>
    </source>
</evidence>
<dbReference type="PROSITE" id="PS00518">
    <property type="entry name" value="ZF_RING_1"/>
    <property type="match status" value="1"/>
</dbReference>
<dbReference type="InterPro" id="IPR013083">
    <property type="entry name" value="Znf_RING/FYVE/PHD"/>
</dbReference>
<sequence length="350" mass="38393">MPRHSKNNTASGHFTKAEFEMLRDVWGSQRARLGAESMRHYDQCALCLHTVEQPVCCSKGHLFCKECILTNLVEQKRDIAALKATLARLDREQEEEKARARQVAIERVQRDFEQIHSGVGRTERGRERGARSSASPPPRTRNRSASPRGDEGEGGLASSLAKRISSQTERAIAAALAEVEAEQLAKRKASIPSYWLPSLTPTSHTDAKQRSKDVVAQAKNIEGTRCFVADKLGHDVSIKNLVDVKFVKAETQAEGEGNPKVVCPSCKKTLGDVTRLVALRRCGHVFCKSCVDTLILPSLKDAKEGRTSCLECNKAVKDGQRDLIDLQREGTGFAAAGTLDTKVKGVSFQG</sequence>
<evidence type="ECO:0000256" key="9">
    <source>
        <dbReference type="SAM" id="MobiDB-lite"/>
    </source>
</evidence>
<dbReference type="Pfam" id="PF15906">
    <property type="entry name" value="zf-NOSIP"/>
    <property type="match status" value="1"/>
</dbReference>
<dbReference type="GO" id="GO:0008270">
    <property type="term" value="F:zinc ion binding"/>
    <property type="evidence" value="ECO:0007669"/>
    <property type="project" value="UniProtKB-KW"/>
</dbReference>